<feature type="domain" description="ABC-three component systems C-terminal" evidence="1">
    <location>
        <begin position="89"/>
        <end position="200"/>
    </location>
</feature>
<evidence type="ECO:0000313" key="3">
    <source>
        <dbReference type="EMBL" id="UGX94294.1"/>
    </source>
</evidence>
<evidence type="ECO:0000313" key="2">
    <source>
        <dbReference type="EMBL" id="NYY89639.1"/>
    </source>
</evidence>
<reference evidence="2" key="2">
    <citation type="submission" date="2020-06" db="EMBL/GenBank/DDBJ databases">
        <title>Whole Genome Sequence of Bradyrhizobium sp. Strain 323S2.</title>
        <authorList>
            <person name="Bromfield E.S.P."/>
        </authorList>
    </citation>
    <scope>NUCLEOTIDE SEQUENCE [LARGE SCALE GENOMIC DNA]</scope>
    <source>
        <strain evidence="2">323S2</strain>
    </source>
</reference>
<sequence>MADEGNGGQLVPYHATGSVVDQSGSSAGGDIVARDKIEHHHYPSPIQSGVVEKLIRKLQAEIQLNVHAQHTVDALACFQVRRSIDGVEGLEAKLKVADREDQLWSALDKKEQFAKLLQQWSLYASAQEIFAYLLAKAEFEFNHFVHPKIPSLPPSDIDQLVHDRIVQTIIDEIGVDVFVLNHGTAMGMLYWLAEQCFIRWHK</sequence>
<evidence type="ECO:0000313" key="4">
    <source>
        <dbReference type="Proteomes" id="UP000564836"/>
    </source>
</evidence>
<protein>
    <recommendedName>
        <fullName evidence="1">ABC-three component systems C-terminal domain-containing protein</fullName>
    </recommendedName>
</protein>
<organism evidence="2">
    <name type="scientific">Bradyrhizobium barranii subsp. barranii</name>
    <dbReference type="NCBI Taxonomy" id="2823807"/>
    <lineage>
        <taxon>Bacteria</taxon>
        <taxon>Pseudomonadati</taxon>
        <taxon>Pseudomonadota</taxon>
        <taxon>Alphaproteobacteria</taxon>
        <taxon>Hyphomicrobiales</taxon>
        <taxon>Nitrobacteraceae</taxon>
        <taxon>Bradyrhizobium</taxon>
        <taxon>Bradyrhizobium barranii</taxon>
    </lineage>
</organism>
<dbReference type="Pfam" id="PF20285">
    <property type="entry name" value="CTD9"/>
    <property type="match status" value="1"/>
</dbReference>
<reference evidence="3 4" key="1">
    <citation type="journal article" date="2017" name="Syst. Appl. Microbiol.">
        <title>Soybeans inoculated with root zone soils of Canadian native legumes harbour diverse and novel Bradyrhizobium spp. that possess agricultural potential.</title>
        <authorList>
            <person name="Bromfield E.S.P."/>
            <person name="Cloutier S."/>
            <person name="Tambong J.T."/>
            <person name="Tran Thi T.V."/>
        </authorList>
    </citation>
    <scope>NUCLEOTIDE SEQUENCE [LARGE SCALE GENOMIC DNA]</scope>
    <source>
        <strain evidence="3 4">323S2</strain>
    </source>
</reference>
<dbReference type="EMBL" id="JACBFH010000001">
    <property type="protein sequence ID" value="NYY89639.1"/>
    <property type="molecule type" value="Genomic_DNA"/>
</dbReference>
<evidence type="ECO:0000259" key="1">
    <source>
        <dbReference type="Pfam" id="PF20285"/>
    </source>
</evidence>
<dbReference type="RefSeq" id="WP_166345969.1">
    <property type="nucleotide sequence ID" value="NZ_CP088280.1"/>
</dbReference>
<accession>A0A7Z0Q9V9</accession>
<proteinExistence type="predicted"/>
<name>A0A7Z0Q9V9_9BRAD</name>
<dbReference type="InterPro" id="IPR046911">
    <property type="entry name" value="ABC-3C_CTD9"/>
</dbReference>
<reference evidence="3 4" key="3">
    <citation type="journal article" date="2022" name="Int. J. Syst. Evol. Microbiol.">
        <title>Strains of Bradyrhizobium barranii sp. nov. associated with legumes native to Canada are symbionts of soybeans and belong to different subspecies (subsp. barranii subsp. nov. and subsp. apii subsp. nov.) and symbiovars (sv. glycinearum and sv. septentrionale).</title>
        <authorList>
            <person name="Bromfield E.S.P."/>
            <person name="Cloutier S."/>
            <person name="Wasai-Hara S."/>
            <person name="Minamisawa K."/>
        </authorList>
    </citation>
    <scope>NUCLEOTIDE SEQUENCE [LARGE SCALE GENOMIC DNA]</scope>
    <source>
        <strain evidence="3 4">323S2</strain>
    </source>
</reference>
<dbReference type="EMBL" id="CP088280">
    <property type="protein sequence ID" value="UGX94294.1"/>
    <property type="molecule type" value="Genomic_DNA"/>
</dbReference>
<dbReference type="Proteomes" id="UP000564836">
    <property type="component" value="Chromosome"/>
</dbReference>
<dbReference type="AlphaFoldDB" id="A0A7Z0Q9V9"/>
<gene>
    <name evidence="3" type="ORF">G6321_00053675</name>
    <name evidence="2" type="ORF">G6321_14755</name>
</gene>